<dbReference type="Proteomes" id="UP000587527">
    <property type="component" value="Unassembled WGS sequence"/>
</dbReference>
<dbReference type="Pfam" id="PF00248">
    <property type="entry name" value="Aldo_ket_red"/>
    <property type="match status" value="1"/>
</dbReference>
<dbReference type="InterPro" id="IPR023210">
    <property type="entry name" value="NADP_OxRdtase_dom"/>
</dbReference>
<dbReference type="EMBL" id="JACHMN010000003">
    <property type="protein sequence ID" value="MBB5873165.1"/>
    <property type="molecule type" value="Genomic_DNA"/>
</dbReference>
<keyword evidence="3" id="KW-1185">Reference proteome</keyword>
<evidence type="ECO:0000259" key="1">
    <source>
        <dbReference type="Pfam" id="PF00248"/>
    </source>
</evidence>
<sequence>MTRLLGRSGIEVSALGMGCWAIGGPLQGGTDQYGWGPTDDAESIRAIQRARELGITFFDTASNYGAGHSERLLGQAVAGSRDDIVIATKWGYTFDEKTREATGEDSSLAYIRSCLHGSLRRLGTDYIDLYQLHLNGLPVPQALDMIGTLEELVEAGVIRAYGWSTDDPASAAAFAAAGAACTAIQHDMSVLNDAAAVIAVCEEQRLASINRGPLAMGLLSGKYHDGRSVGAADVRSQGYDWLAYFRNGAGAPEWLARVDAIRGALTADGRSLVQGALGWLWTRSEVTVPIPGFRTVAQVEENAGALAFGPLPADQFAEVQRLLTA</sequence>
<dbReference type="InterPro" id="IPR036812">
    <property type="entry name" value="NAD(P)_OxRdtase_dom_sf"/>
</dbReference>
<dbReference type="CDD" id="cd19086">
    <property type="entry name" value="AKR_AKR11C1"/>
    <property type="match status" value="1"/>
</dbReference>
<evidence type="ECO:0000313" key="2">
    <source>
        <dbReference type="EMBL" id="MBB5873165.1"/>
    </source>
</evidence>
<dbReference type="PANTHER" id="PTHR43312">
    <property type="entry name" value="D-THREO-ALDOSE 1-DEHYDROGENASE"/>
    <property type="match status" value="1"/>
</dbReference>
<comment type="caution">
    <text evidence="2">The sequence shown here is derived from an EMBL/GenBank/DDBJ whole genome shotgun (WGS) entry which is preliminary data.</text>
</comment>
<evidence type="ECO:0000313" key="3">
    <source>
        <dbReference type="Proteomes" id="UP000587527"/>
    </source>
</evidence>
<reference evidence="2 3" key="1">
    <citation type="submission" date="2020-08" db="EMBL/GenBank/DDBJ databases">
        <title>Sequencing the genomes of 1000 actinobacteria strains.</title>
        <authorList>
            <person name="Klenk H.-P."/>
        </authorList>
    </citation>
    <scope>NUCLEOTIDE SEQUENCE [LARGE SCALE GENOMIC DNA]</scope>
    <source>
        <strain evidence="2 3">DSM 45362</strain>
    </source>
</reference>
<feature type="domain" description="NADP-dependent oxidoreductase" evidence="1">
    <location>
        <begin position="26"/>
        <end position="322"/>
    </location>
</feature>
<name>A0A841BZQ4_9ACTN</name>
<dbReference type="InterPro" id="IPR053135">
    <property type="entry name" value="AKR2_Oxidoreductase"/>
</dbReference>
<accession>A0A841BZQ4</accession>
<dbReference type="Gene3D" id="3.20.20.100">
    <property type="entry name" value="NADP-dependent oxidoreductase domain"/>
    <property type="match status" value="1"/>
</dbReference>
<dbReference type="SUPFAM" id="SSF51430">
    <property type="entry name" value="NAD(P)-linked oxidoreductase"/>
    <property type="match status" value="1"/>
</dbReference>
<organism evidence="2 3">
    <name type="scientific">Allocatelliglobosispora scoriae</name>
    <dbReference type="NCBI Taxonomy" id="643052"/>
    <lineage>
        <taxon>Bacteria</taxon>
        <taxon>Bacillati</taxon>
        <taxon>Actinomycetota</taxon>
        <taxon>Actinomycetes</taxon>
        <taxon>Micromonosporales</taxon>
        <taxon>Micromonosporaceae</taxon>
        <taxon>Allocatelliglobosispora</taxon>
    </lineage>
</organism>
<proteinExistence type="predicted"/>
<protein>
    <submittedName>
        <fullName evidence="2">Aryl-alcohol dehydrogenase-like predicted oxidoreductase</fullName>
    </submittedName>
</protein>
<dbReference type="PANTHER" id="PTHR43312:SF1">
    <property type="entry name" value="NADP-DEPENDENT OXIDOREDUCTASE DOMAIN-CONTAINING PROTEIN"/>
    <property type="match status" value="1"/>
</dbReference>
<gene>
    <name evidence="2" type="ORF">F4553_006599</name>
</gene>
<dbReference type="AlphaFoldDB" id="A0A841BZQ4"/>